<keyword evidence="3" id="KW-0560">Oxidoreductase</keyword>
<comment type="subcellular location">
    <subcellularLocation>
        <location evidence="1">Membrane</location>
    </subcellularLocation>
</comment>
<protein>
    <recommendedName>
        <fullName evidence="5">Fatty acid desaturase domain-containing protein</fullName>
    </recommendedName>
</protein>
<feature type="domain" description="Fatty acid desaturase" evidence="5">
    <location>
        <begin position="78"/>
        <end position="338"/>
    </location>
</feature>
<keyword evidence="4" id="KW-0472">Membrane</keyword>
<feature type="transmembrane region" description="Helical" evidence="4">
    <location>
        <begin position="79"/>
        <end position="98"/>
    </location>
</feature>
<gene>
    <name evidence="6" type="ORF">LVIROSA_LOCUS5178</name>
</gene>
<organism evidence="6 7">
    <name type="scientific">Lactuca virosa</name>
    <dbReference type="NCBI Taxonomy" id="75947"/>
    <lineage>
        <taxon>Eukaryota</taxon>
        <taxon>Viridiplantae</taxon>
        <taxon>Streptophyta</taxon>
        <taxon>Embryophyta</taxon>
        <taxon>Tracheophyta</taxon>
        <taxon>Spermatophyta</taxon>
        <taxon>Magnoliopsida</taxon>
        <taxon>eudicotyledons</taxon>
        <taxon>Gunneridae</taxon>
        <taxon>Pentapetalae</taxon>
        <taxon>asterids</taxon>
        <taxon>campanulids</taxon>
        <taxon>Asterales</taxon>
        <taxon>Asteraceae</taxon>
        <taxon>Cichorioideae</taxon>
        <taxon>Cichorieae</taxon>
        <taxon>Lactucinae</taxon>
        <taxon>Lactuca</taxon>
    </lineage>
</organism>
<feature type="transmembrane region" description="Helical" evidence="4">
    <location>
        <begin position="48"/>
        <end position="67"/>
    </location>
</feature>
<evidence type="ECO:0000259" key="5">
    <source>
        <dbReference type="Pfam" id="PF00487"/>
    </source>
</evidence>
<evidence type="ECO:0000313" key="7">
    <source>
        <dbReference type="Proteomes" id="UP001157418"/>
    </source>
</evidence>
<dbReference type="GO" id="GO:0016020">
    <property type="term" value="C:membrane"/>
    <property type="evidence" value="ECO:0007669"/>
    <property type="project" value="UniProtKB-SubCell"/>
</dbReference>
<keyword evidence="7" id="KW-1185">Reference proteome</keyword>
<feature type="transmembrane region" description="Helical" evidence="4">
    <location>
        <begin position="218"/>
        <end position="236"/>
    </location>
</feature>
<dbReference type="InterPro" id="IPR005804">
    <property type="entry name" value="FA_desaturase_dom"/>
</dbReference>
<keyword evidence="4" id="KW-1133">Transmembrane helix</keyword>
<keyword evidence="4" id="KW-0812">Transmembrane</keyword>
<evidence type="ECO:0000256" key="2">
    <source>
        <dbReference type="ARBA" id="ARBA00009295"/>
    </source>
</evidence>
<evidence type="ECO:0000313" key="6">
    <source>
        <dbReference type="EMBL" id="CAH1417500.1"/>
    </source>
</evidence>
<dbReference type="Pfam" id="PF00487">
    <property type="entry name" value="FA_desaturase"/>
    <property type="match status" value="1"/>
</dbReference>
<accession>A0AAU9LU88</accession>
<comment type="caution">
    <text evidence="6">The sequence shown here is derived from an EMBL/GenBank/DDBJ whole genome shotgun (WGS) entry which is preliminary data.</text>
</comment>
<dbReference type="AlphaFoldDB" id="A0AAU9LU88"/>
<dbReference type="InterPro" id="IPR012171">
    <property type="entry name" value="Fatty_acid_desaturase"/>
</dbReference>
<dbReference type="GO" id="GO:0006629">
    <property type="term" value="P:lipid metabolic process"/>
    <property type="evidence" value="ECO:0007669"/>
    <property type="project" value="InterPro"/>
</dbReference>
<feature type="transmembrane region" description="Helical" evidence="4">
    <location>
        <begin position="242"/>
        <end position="265"/>
    </location>
</feature>
<dbReference type="Proteomes" id="UP001157418">
    <property type="component" value="Unassembled WGS sequence"/>
</dbReference>
<proteinExistence type="inferred from homology"/>
<evidence type="ECO:0000256" key="3">
    <source>
        <dbReference type="ARBA" id="ARBA00023002"/>
    </source>
</evidence>
<reference evidence="6 7" key="1">
    <citation type="submission" date="2022-01" db="EMBL/GenBank/DDBJ databases">
        <authorList>
            <person name="Xiong W."/>
            <person name="Schranz E."/>
        </authorList>
    </citation>
    <scope>NUCLEOTIDE SEQUENCE [LARGE SCALE GENOMIC DNA]</scope>
</reference>
<feature type="transmembrane region" description="Helical" evidence="4">
    <location>
        <begin position="172"/>
        <end position="189"/>
    </location>
</feature>
<feature type="transmembrane region" description="Helical" evidence="4">
    <location>
        <begin position="110"/>
        <end position="130"/>
    </location>
</feature>
<evidence type="ECO:0000256" key="4">
    <source>
        <dbReference type="SAM" id="Phobius"/>
    </source>
</evidence>
<name>A0AAU9LU88_9ASTR</name>
<sequence length="376" mass="44161">MKFTHLENLLHKERKTARRLKSGHCRTWSQKAIPPHCFNRSILRSFSYLLYDLTISFILYYLASRYIHLLPRNLSYVAWPVYWFFQSSVLGGVWVIAHECGHHAFSNYQWVDDTVGFLLHSALLVPYFSWKYSHRRHHSNTSSLERDEVFVPKLKSNLPSLVIYLNNPPGRVLYILFVHTLGWPLYLIFNYAGRNYDRFACHFYPNSPIYSKSERTQIIVSDVGVVIVTYLLYNLVMTKGLTWVFCTYGVPLLIVNISLICVTFLHHTHSSLPHYDSTEWDWLRGALATVDRDYGILNITGHNITNTHVTHHLFPKIPHYHAMEATKAIKPILKDYYRFDNTPILKALYREAKECVYVKSDDNEEAKGVFWFDNKF</sequence>
<dbReference type="EMBL" id="CAKMRJ010000086">
    <property type="protein sequence ID" value="CAH1417500.1"/>
    <property type="molecule type" value="Genomic_DNA"/>
</dbReference>
<dbReference type="CDD" id="cd03507">
    <property type="entry name" value="Delta12-FADS-like"/>
    <property type="match status" value="1"/>
</dbReference>
<dbReference type="PANTHER" id="PTHR32100">
    <property type="entry name" value="OMEGA-6 FATTY ACID DESATURASE, CHLOROPLASTIC"/>
    <property type="match status" value="1"/>
</dbReference>
<dbReference type="GO" id="GO:0016491">
    <property type="term" value="F:oxidoreductase activity"/>
    <property type="evidence" value="ECO:0007669"/>
    <property type="project" value="UniProtKB-KW"/>
</dbReference>
<comment type="similarity">
    <text evidence="2">Belongs to the fatty acid desaturase type 1 family.</text>
</comment>
<evidence type="ECO:0000256" key="1">
    <source>
        <dbReference type="ARBA" id="ARBA00004370"/>
    </source>
</evidence>